<evidence type="ECO:0000313" key="1">
    <source>
        <dbReference type="EMBL" id="ACE07201.1"/>
    </source>
</evidence>
<dbReference type="EMBL" id="EU709732">
    <property type="protein sequence ID" value="ACE07201.1"/>
    <property type="molecule type" value="Genomic_DNA"/>
</dbReference>
<proteinExistence type="predicted"/>
<sequence>MMSYSNRLICSNPRANFWDNISARFLLSSRGILVSTGAIKPKKSFLRRLLSGNRILPVQSCCFWI</sequence>
<dbReference type="AlphaFoldDB" id="B3GN74"/>
<keyword evidence="1" id="KW-0614">Plasmid</keyword>
<reference evidence="1" key="1">
    <citation type="submission" date="2008-05" db="EMBL/GenBank/DDBJ databases">
        <title>Zymomonas mobilis strain CP4 harbors five plasmids of similar size: analysis of a 32.6 kb representative.</title>
        <authorList>
            <person name="Pappas K.M."/>
            <person name="Villias G."/>
            <person name="Krimitzas A."/>
            <person name="Beletsiotis E."/>
            <person name="Typas M.A."/>
        </authorList>
    </citation>
    <scope>NUCLEOTIDE SEQUENCE</scope>
    <source>
        <strain evidence="1">CP4</strain>
        <plasmid evidence="1">pCP4.2</plasmid>
    </source>
</reference>
<geneLocation type="plasmid" evidence="1">
    <name>pCP4.2</name>
</geneLocation>
<organism evidence="1">
    <name type="scientific">Zymomonas mobilis subsp. mobilis str. CP4 = NRRL B-14023</name>
    <dbReference type="NCBI Taxonomy" id="627343"/>
    <lineage>
        <taxon>Bacteria</taxon>
        <taxon>Pseudomonadati</taxon>
        <taxon>Pseudomonadota</taxon>
        <taxon>Alphaproteobacteria</taxon>
        <taxon>Sphingomonadales</taxon>
        <taxon>Zymomonadaceae</taxon>
        <taxon>Zymomonas</taxon>
    </lineage>
</organism>
<accession>B3GN74</accession>
<name>B3GN74_ZYMMB</name>
<protein>
    <submittedName>
        <fullName evidence="1">Uncharacterized protein</fullName>
    </submittedName>
</protein>